<evidence type="ECO:0000256" key="2">
    <source>
        <dbReference type="ARBA" id="ARBA00001958"/>
    </source>
</evidence>
<keyword evidence="12" id="KW-0067">ATP-binding</keyword>
<keyword evidence="23" id="KW-1185">Reference proteome</keyword>
<dbReference type="SUPFAM" id="SSF52009">
    <property type="entry name" value="Phosphohistidine domain"/>
    <property type="match status" value="1"/>
</dbReference>
<evidence type="ECO:0000313" key="22">
    <source>
        <dbReference type="EMBL" id="PKZ15833.1"/>
    </source>
</evidence>
<evidence type="ECO:0000256" key="5">
    <source>
        <dbReference type="ARBA" id="ARBA00008663"/>
    </source>
</evidence>
<comment type="pathway">
    <text evidence="3 18">Carbohydrate degradation; glycolysis; pyruvate from D-glyceraldehyde 3-phosphate: step 5/5.</text>
</comment>
<evidence type="ECO:0000259" key="20">
    <source>
        <dbReference type="Pfam" id="PF00391"/>
    </source>
</evidence>
<dbReference type="GO" id="GO:0016301">
    <property type="term" value="F:kinase activity"/>
    <property type="evidence" value="ECO:0007669"/>
    <property type="project" value="UniProtKB-KW"/>
</dbReference>
<dbReference type="SUPFAM" id="SSF52935">
    <property type="entry name" value="PK C-terminal domain-like"/>
    <property type="match status" value="1"/>
</dbReference>
<evidence type="ECO:0000259" key="19">
    <source>
        <dbReference type="Pfam" id="PF00224"/>
    </source>
</evidence>
<evidence type="ECO:0000256" key="13">
    <source>
        <dbReference type="ARBA" id="ARBA00022842"/>
    </source>
</evidence>
<evidence type="ECO:0000256" key="4">
    <source>
        <dbReference type="ARBA" id="ARBA00006237"/>
    </source>
</evidence>
<dbReference type="AlphaFoldDB" id="A0A2I1M6S6"/>
<dbReference type="InterPro" id="IPR015795">
    <property type="entry name" value="Pyrv_Knase_C"/>
</dbReference>
<dbReference type="InterPro" id="IPR040442">
    <property type="entry name" value="Pyrv_kinase-like_dom_sf"/>
</dbReference>
<dbReference type="Gene3D" id="2.40.33.10">
    <property type="entry name" value="PK beta-barrel domain-like"/>
    <property type="match status" value="1"/>
</dbReference>
<evidence type="ECO:0000256" key="3">
    <source>
        <dbReference type="ARBA" id="ARBA00004997"/>
    </source>
</evidence>
<feature type="domain" description="Pyruvate kinase barrel" evidence="19">
    <location>
        <begin position="9"/>
        <end position="331"/>
    </location>
</feature>
<dbReference type="SUPFAM" id="SSF50800">
    <property type="entry name" value="PK beta-barrel domain-like"/>
    <property type="match status" value="1"/>
</dbReference>
<evidence type="ECO:0000256" key="10">
    <source>
        <dbReference type="ARBA" id="ARBA00022741"/>
    </source>
</evidence>
<evidence type="ECO:0000259" key="21">
    <source>
        <dbReference type="Pfam" id="PF02887"/>
    </source>
</evidence>
<dbReference type="PRINTS" id="PR01050">
    <property type="entry name" value="PYRUVTKNASE"/>
</dbReference>
<dbReference type="InterPro" id="IPR015793">
    <property type="entry name" value="Pyrv_Knase_brl"/>
</dbReference>
<keyword evidence="10" id="KW-0547">Nucleotide-binding</keyword>
<evidence type="ECO:0000256" key="17">
    <source>
        <dbReference type="NCBIfam" id="TIGR01064"/>
    </source>
</evidence>
<dbReference type="PANTHER" id="PTHR11817">
    <property type="entry name" value="PYRUVATE KINASE"/>
    <property type="match status" value="1"/>
</dbReference>
<dbReference type="GO" id="GO:0006950">
    <property type="term" value="P:response to stress"/>
    <property type="evidence" value="ECO:0007669"/>
    <property type="project" value="UniProtKB-ARBA"/>
</dbReference>
<evidence type="ECO:0000256" key="14">
    <source>
        <dbReference type="ARBA" id="ARBA00022958"/>
    </source>
</evidence>
<dbReference type="InterPro" id="IPR018209">
    <property type="entry name" value="Pyrv_Knase_AS"/>
</dbReference>
<evidence type="ECO:0000256" key="18">
    <source>
        <dbReference type="RuleBase" id="RU000504"/>
    </source>
</evidence>
<dbReference type="GO" id="GO:0005524">
    <property type="term" value="F:ATP binding"/>
    <property type="evidence" value="ECO:0007669"/>
    <property type="project" value="UniProtKB-KW"/>
</dbReference>
<evidence type="ECO:0000256" key="8">
    <source>
        <dbReference type="ARBA" id="ARBA00022679"/>
    </source>
</evidence>
<dbReference type="EC" id="2.7.1.40" evidence="6 17"/>
<dbReference type="GO" id="GO:0030955">
    <property type="term" value="F:potassium ion binding"/>
    <property type="evidence" value="ECO:0007669"/>
    <property type="project" value="UniProtKB-UniRule"/>
</dbReference>
<evidence type="ECO:0000256" key="16">
    <source>
        <dbReference type="ARBA" id="ARBA00023317"/>
    </source>
</evidence>
<dbReference type="FunFam" id="3.20.20.60:FF:000001">
    <property type="entry name" value="Pyruvate kinase"/>
    <property type="match status" value="1"/>
</dbReference>
<evidence type="ECO:0000256" key="7">
    <source>
        <dbReference type="ARBA" id="ARBA00018587"/>
    </source>
</evidence>
<evidence type="ECO:0000256" key="6">
    <source>
        <dbReference type="ARBA" id="ARBA00012142"/>
    </source>
</evidence>
<keyword evidence="9" id="KW-0479">Metal-binding</keyword>
<sequence>MNQIPDILKKTKIVCTIGPSSESPEIIEDLIKNGMNVARLNFSHGTHEEHLAKMKTIRKVRRKLNRPIAIMLDTKGPEIRTGNFNIDEVFLKPGDVFTLTTRDVEGTEEIVSVSYEGLPNDVEVGSVIYIDDGLVQLEVTEIKDGTDVVCRALNNGVLSNHKGVNLPGSKTNLPAITPKDIDDIKFGIENDIDLIAASFVRKKEDVYEIRRILEDNGGEHIKIISKIESQEGVDNIEEIIEASDGIMVARGDLGVEIRTELIPIVQKEIIRKANKAAKPVITATQMLDSMIRNPRPTRAETTDVANAIIDGTDCVMLSGETAGGKYPVEAVSTMRNICITTELSDDFKENIYQTNISSSFTTTNAIAKNTCDLAETLDAKAIISCTASGNTSRVISKFKPKTNSIAATTTERVARQLSVVWGVYPIVIQDAIETDELIDRAIFGAINEGFVSEGDITVVTAGIPLGISGNTNLIKVHTIGDIITSGTGIGTKSVSGKVCIASTQKELEEKFEDGDIIVARFTDADITEYIQKASAIVTEEGGLTSHTAIAAVHFNLPAVVGAFNIRNLVKDGDTITVDPIGGVIYKGEAKVI</sequence>
<dbReference type="InterPro" id="IPR008279">
    <property type="entry name" value="PEP-util_enz_mobile_dom"/>
</dbReference>
<dbReference type="Gene3D" id="3.50.30.10">
    <property type="entry name" value="Phosphohistidine domain"/>
    <property type="match status" value="1"/>
</dbReference>
<dbReference type="NCBIfam" id="NF004491">
    <property type="entry name" value="PRK05826.1"/>
    <property type="match status" value="1"/>
</dbReference>
<keyword evidence="16 22" id="KW-0670">Pyruvate</keyword>
<evidence type="ECO:0000313" key="23">
    <source>
        <dbReference type="Proteomes" id="UP000234335"/>
    </source>
</evidence>
<dbReference type="NCBIfam" id="TIGR01064">
    <property type="entry name" value="pyruv_kin"/>
    <property type="match status" value="1"/>
</dbReference>
<dbReference type="InterPro" id="IPR001697">
    <property type="entry name" value="Pyr_Knase"/>
</dbReference>
<keyword evidence="8 18" id="KW-0808">Transferase</keyword>
<dbReference type="InterPro" id="IPR015806">
    <property type="entry name" value="Pyrv_Knase_insert_dom_sf"/>
</dbReference>
<evidence type="ECO:0000256" key="11">
    <source>
        <dbReference type="ARBA" id="ARBA00022777"/>
    </source>
</evidence>
<evidence type="ECO:0000256" key="12">
    <source>
        <dbReference type="ARBA" id="ARBA00022840"/>
    </source>
</evidence>
<dbReference type="GO" id="GO:0004743">
    <property type="term" value="F:pyruvate kinase activity"/>
    <property type="evidence" value="ECO:0007669"/>
    <property type="project" value="UniProtKB-UniRule"/>
</dbReference>
<dbReference type="Gene3D" id="3.40.1380.20">
    <property type="entry name" value="Pyruvate kinase, C-terminal domain"/>
    <property type="match status" value="1"/>
</dbReference>
<comment type="cofactor">
    <cofactor evidence="1">
        <name>Mg(2+)</name>
        <dbReference type="ChEBI" id="CHEBI:18420"/>
    </cofactor>
</comment>
<keyword evidence="15 18" id="KW-0324">Glycolysis</keyword>
<dbReference type="InterPro" id="IPR036918">
    <property type="entry name" value="Pyrv_Knase_C_sf"/>
</dbReference>
<comment type="cofactor">
    <cofactor evidence="2">
        <name>K(+)</name>
        <dbReference type="ChEBI" id="CHEBI:29103"/>
    </cofactor>
</comment>
<evidence type="ECO:0000256" key="15">
    <source>
        <dbReference type="ARBA" id="ARBA00023152"/>
    </source>
</evidence>
<organism evidence="22 23">
    <name type="scientific">Anaerococcus octavius</name>
    <dbReference type="NCBI Taxonomy" id="54007"/>
    <lineage>
        <taxon>Bacteria</taxon>
        <taxon>Bacillati</taxon>
        <taxon>Bacillota</taxon>
        <taxon>Tissierellia</taxon>
        <taxon>Tissierellales</taxon>
        <taxon>Peptoniphilaceae</taxon>
        <taxon>Anaerococcus</taxon>
    </lineage>
</organism>
<dbReference type="GO" id="GO:0000287">
    <property type="term" value="F:magnesium ion binding"/>
    <property type="evidence" value="ECO:0007669"/>
    <property type="project" value="UniProtKB-UniRule"/>
</dbReference>
<feature type="domain" description="Pyruvate kinase C-terminal" evidence="21">
    <location>
        <begin position="364"/>
        <end position="477"/>
    </location>
</feature>
<dbReference type="Proteomes" id="UP000234335">
    <property type="component" value="Unassembled WGS sequence"/>
</dbReference>
<dbReference type="SUPFAM" id="SSF51621">
    <property type="entry name" value="Phosphoenolpyruvate/pyruvate domain"/>
    <property type="match status" value="1"/>
</dbReference>
<dbReference type="Pfam" id="PF00391">
    <property type="entry name" value="PEP-utilizers"/>
    <property type="match status" value="1"/>
</dbReference>
<dbReference type="PROSITE" id="PS00110">
    <property type="entry name" value="PYRUVATE_KINASE"/>
    <property type="match status" value="1"/>
</dbReference>
<comment type="caution">
    <text evidence="22">The sequence shown here is derived from an EMBL/GenBank/DDBJ whole genome shotgun (WGS) entry which is preliminary data.</text>
</comment>
<dbReference type="FunFam" id="2.40.33.10:FF:000001">
    <property type="entry name" value="Pyruvate kinase"/>
    <property type="match status" value="1"/>
</dbReference>
<dbReference type="UniPathway" id="UPA00109">
    <property type="reaction ID" value="UER00188"/>
</dbReference>
<protein>
    <recommendedName>
        <fullName evidence="7 17">Pyruvate kinase</fullName>
        <ecNumber evidence="6 17">2.7.1.40</ecNumber>
    </recommendedName>
</protein>
<keyword evidence="11 18" id="KW-0418">Kinase</keyword>
<comment type="similarity">
    <text evidence="4">In the C-terminal section; belongs to the PEP-utilizing enzyme family.</text>
</comment>
<proteinExistence type="inferred from homology"/>
<dbReference type="EMBL" id="PKGS01000005">
    <property type="protein sequence ID" value="PKZ15833.1"/>
    <property type="molecule type" value="Genomic_DNA"/>
</dbReference>
<evidence type="ECO:0000256" key="9">
    <source>
        <dbReference type="ARBA" id="ARBA00022723"/>
    </source>
</evidence>
<dbReference type="NCBIfam" id="NF004978">
    <property type="entry name" value="PRK06354.1"/>
    <property type="match status" value="1"/>
</dbReference>
<gene>
    <name evidence="22" type="primary">pyk</name>
    <name evidence="22" type="ORF">CYJ34_07385</name>
</gene>
<dbReference type="RefSeq" id="WP_101540651.1">
    <property type="nucleotide sequence ID" value="NZ_CALTZC010000046.1"/>
</dbReference>
<dbReference type="InterPro" id="IPR015813">
    <property type="entry name" value="Pyrv/PenolPyrv_kinase-like_dom"/>
</dbReference>
<dbReference type="Gene3D" id="3.20.20.60">
    <property type="entry name" value="Phosphoenolpyruvate-binding domains"/>
    <property type="match status" value="1"/>
</dbReference>
<name>A0A2I1M6S6_9FIRM</name>
<evidence type="ECO:0000256" key="1">
    <source>
        <dbReference type="ARBA" id="ARBA00001946"/>
    </source>
</evidence>
<comment type="similarity">
    <text evidence="5 18">Belongs to the pyruvate kinase family.</text>
</comment>
<accession>A0A2I1M6S6</accession>
<dbReference type="Pfam" id="PF00224">
    <property type="entry name" value="PK"/>
    <property type="match status" value="1"/>
</dbReference>
<comment type="catalytic activity">
    <reaction evidence="18">
        <text>pyruvate + ATP = phosphoenolpyruvate + ADP + H(+)</text>
        <dbReference type="Rhea" id="RHEA:18157"/>
        <dbReference type="ChEBI" id="CHEBI:15361"/>
        <dbReference type="ChEBI" id="CHEBI:15378"/>
        <dbReference type="ChEBI" id="CHEBI:30616"/>
        <dbReference type="ChEBI" id="CHEBI:58702"/>
        <dbReference type="ChEBI" id="CHEBI:456216"/>
        <dbReference type="EC" id="2.7.1.40"/>
    </reaction>
</comment>
<dbReference type="Pfam" id="PF02887">
    <property type="entry name" value="PK_C"/>
    <property type="match status" value="1"/>
</dbReference>
<feature type="domain" description="PEP-utilising enzyme mobile" evidence="20">
    <location>
        <begin position="511"/>
        <end position="579"/>
    </location>
</feature>
<reference evidence="22 23" key="1">
    <citation type="submission" date="2017-12" db="EMBL/GenBank/DDBJ databases">
        <title>Phylogenetic diversity of female urinary microbiome.</title>
        <authorList>
            <person name="Thomas-White K."/>
            <person name="Wolfe A.J."/>
        </authorList>
    </citation>
    <scope>NUCLEOTIDE SEQUENCE [LARGE SCALE GENOMIC DNA]</scope>
    <source>
        <strain evidence="22 23">UMB0119</strain>
    </source>
</reference>
<keyword evidence="13 18" id="KW-0460">Magnesium</keyword>
<dbReference type="InterPro" id="IPR011037">
    <property type="entry name" value="Pyrv_Knase-like_insert_dom_sf"/>
</dbReference>
<keyword evidence="14" id="KW-0630">Potassium</keyword>
<dbReference type="InterPro" id="IPR036637">
    <property type="entry name" value="Phosphohistidine_dom_sf"/>
</dbReference>